<feature type="region of interest" description="Disordered" evidence="1">
    <location>
        <begin position="1"/>
        <end position="97"/>
    </location>
</feature>
<organism evidence="2 3">
    <name type="scientific">Homarus americanus</name>
    <name type="common">American lobster</name>
    <dbReference type="NCBI Taxonomy" id="6706"/>
    <lineage>
        <taxon>Eukaryota</taxon>
        <taxon>Metazoa</taxon>
        <taxon>Ecdysozoa</taxon>
        <taxon>Arthropoda</taxon>
        <taxon>Crustacea</taxon>
        <taxon>Multicrustacea</taxon>
        <taxon>Malacostraca</taxon>
        <taxon>Eumalacostraca</taxon>
        <taxon>Eucarida</taxon>
        <taxon>Decapoda</taxon>
        <taxon>Pleocyemata</taxon>
        <taxon>Astacidea</taxon>
        <taxon>Nephropoidea</taxon>
        <taxon>Nephropidae</taxon>
        <taxon>Homarus</taxon>
    </lineage>
</organism>
<evidence type="ECO:0000313" key="2">
    <source>
        <dbReference type="EMBL" id="KAG7155048.1"/>
    </source>
</evidence>
<feature type="compositionally biased region" description="Low complexity" evidence="1">
    <location>
        <begin position="614"/>
        <end position="661"/>
    </location>
</feature>
<sequence>MGGGKLKGGQAAELKKTPPKVNAAKPKPAPQERQGFDVSSTAEFTGWGDLKPEPPASVDADDKKNATEPTKVKEELKEEKDNVAGEKNKYYNQQAAPLHRGVGTLLSNLGSLKNLNGGNKQQQPQQQQQPNKINRNNRQIQKEVMGFDLNLGSEFSGWGDISENRGANMPPGATGANMPLGATGANMEPVKLHPMMNQRRNNYNRENANTGKGPQQRNRGFQQNSLMGEYPVPGMAANNTPWGTQPPRDGSTDRGFKRDAPEGLDRENKRHRQDGDFNVKEMTKWSDTLEYNDDEESVYIADENRRLAEEYGSFVTVKILKDQGGKMGYYCELCFAEMNAKKSLELHCGEKEFVGEDEGEDSNKGPQERDRSGRHEHDHLESQKHDHFGCQRQNFPEYQNRNYPGRQEGNFPGGQNHDYKRQEFQGCEEKMNQNEQKGYSRRAEPLIRSEVNFSRPPPMVAPLPMLAPPQMVAPPPTFAPPPMLAPPPMFAPPREHLSGETAGPLLKKLLISEAELKFNIVVELEKAAQLGRANSNRGHPHNKPDMRDKSNKSELVDSSKGESDSAQESLPNTNSKKSESPQSYGSAAHSYNPTSKSDISAAPDYTSPTKNYGSATLSPASATPSYTSSPPDYSTAPPNYNPAAQGYSSAASYSSTGYNSAPHGYNPAAAGYSAAPPNFNPAMHTFNPAAGFFNYPPGSGQSLFSAPPPPPPPPATSLSTFGYNQ</sequence>
<feature type="region of interest" description="Disordered" evidence="1">
    <location>
        <begin position="529"/>
        <end position="676"/>
    </location>
</feature>
<keyword evidence="3" id="KW-1185">Reference proteome</keyword>
<dbReference type="EMBL" id="JAHLQT010043233">
    <property type="protein sequence ID" value="KAG7155048.1"/>
    <property type="molecule type" value="Genomic_DNA"/>
</dbReference>
<feature type="region of interest" description="Disordered" evidence="1">
    <location>
        <begin position="109"/>
        <end position="135"/>
    </location>
</feature>
<comment type="caution">
    <text evidence="2">The sequence shown here is derived from an EMBL/GenBank/DDBJ whole genome shotgun (WGS) entry which is preliminary data.</text>
</comment>
<feature type="region of interest" description="Disordered" evidence="1">
    <location>
        <begin position="697"/>
        <end position="725"/>
    </location>
</feature>
<feature type="compositionally biased region" description="Basic and acidic residues" evidence="1">
    <location>
        <begin position="542"/>
        <end position="563"/>
    </location>
</feature>
<dbReference type="Proteomes" id="UP000747542">
    <property type="component" value="Unassembled WGS sequence"/>
</dbReference>
<feature type="compositionally biased region" description="Basic and acidic residues" evidence="1">
    <location>
        <begin position="60"/>
        <end position="89"/>
    </location>
</feature>
<feature type="compositionally biased region" description="Basic and acidic residues" evidence="1">
    <location>
        <begin position="250"/>
        <end position="275"/>
    </location>
</feature>
<feature type="compositionally biased region" description="Basic and acidic residues" evidence="1">
    <location>
        <begin position="361"/>
        <end position="386"/>
    </location>
</feature>
<feature type="compositionally biased region" description="Polar residues" evidence="1">
    <location>
        <begin position="716"/>
        <end position="725"/>
    </location>
</feature>
<feature type="region of interest" description="Disordered" evidence="1">
    <location>
        <begin position="225"/>
        <end position="275"/>
    </location>
</feature>
<evidence type="ECO:0000256" key="1">
    <source>
        <dbReference type="SAM" id="MobiDB-lite"/>
    </source>
</evidence>
<feature type="region of interest" description="Disordered" evidence="1">
    <location>
        <begin position="355"/>
        <end position="386"/>
    </location>
</feature>
<feature type="compositionally biased region" description="Polar residues" evidence="1">
    <location>
        <begin position="564"/>
        <end position="598"/>
    </location>
</feature>
<feature type="compositionally biased region" description="Pro residues" evidence="1">
    <location>
        <begin position="706"/>
        <end position="715"/>
    </location>
</feature>
<reference evidence="2" key="1">
    <citation type="journal article" date="2021" name="Sci. Adv.">
        <title>The American lobster genome reveals insights on longevity, neural, and immune adaptations.</title>
        <authorList>
            <person name="Polinski J.M."/>
            <person name="Zimin A.V."/>
            <person name="Clark K.F."/>
            <person name="Kohn A.B."/>
            <person name="Sadowski N."/>
            <person name="Timp W."/>
            <person name="Ptitsyn A."/>
            <person name="Khanna P."/>
            <person name="Romanova D.Y."/>
            <person name="Williams P."/>
            <person name="Greenwood S.J."/>
            <person name="Moroz L.L."/>
            <person name="Walt D.R."/>
            <person name="Bodnar A.G."/>
        </authorList>
    </citation>
    <scope>NUCLEOTIDE SEQUENCE</scope>
    <source>
        <strain evidence="2">GMGI-L3</strain>
    </source>
</reference>
<evidence type="ECO:0000313" key="3">
    <source>
        <dbReference type="Proteomes" id="UP000747542"/>
    </source>
</evidence>
<name>A0A8J5MKN6_HOMAM</name>
<accession>A0A8J5MKN6</accession>
<gene>
    <name evidence="2" type="ORF">Hamer_G015650</name>
</gene>
<dbReference type="AlphaFoldDB" id="A0A8J5MKN6"/>
<protein>
    <submittedName>
        <fullName evidence="2">Uncharacterized protein</fullName>
    </submittedName>
</protein>
<proteinExistence type="predicted"/>